<dbReference type="HAMAP" id="MF_02036">
    <property type="entry name" value="EgtC"/>
    <property type="match status" value="1"/>
</dbReference>
<evidence type="ECO:0000259" key="3">
    <source>
        <dbReference type="PROSITE" id="PS51278"/>
    </source>
</evidence>
<dbReference type="AlphaFoldDB" id="A0A8J3RSF9"/>
<dbReference type="PROSITE" id="PS51278">
    <property type="entry name" value="GATASE_TYPE_2"/>
    <property type="match status" value="1"/>
</dbReference>
<evidence type="ECO:0000313" key="5">
    <source>
        <dbReference type="Proteomes" id="UP000616724"/>
    </source>
</evidence>
<dbReference type="SUPFAM" id="SSF56235">
    <property type="entry name" value="N-terminal nucleophile aminohydrolases (Ntn hydrolases)"/>
    <property type="match status" value="1"/>
</dbReference>
<comment type="catalytic activity">
    <reaction evidence="1">
        <text>gamma-L-glutamyl-hercynylcysteine S-oxide + H2O = S-(hercyn-2-yl)-L-cysteine S-oxide + L-glutamate</text>
        <dbReference type="Rhea" id="RHEA:42684"/>
        <dbReference type="ChEBI" id="CHEBI:15377"/>
        <dbReference type="ChEBI" id="CHEBI:29985"/>
        <dbReference type="ChEBI" id="CHEBI:82703"/>
        <dbReference type="ChEBI" id="CHEBI:82706"/>
        <dbReference type="EC" id="3.5.1.118"/>
    </reaction>
</comment>
<protein>
    <recommendedName>
        <fullName evidence="1">Gamma-glutamyl-hercynylcysteine sulfoxide hydrolase</fullName>
        <ecNumber evidence="1">3.5.1.118</ecNumber>
    </recommendedName>
    <alternativeName>
        <fullName evidence="1">Gamma-glutamyl hercynylcysteine S-oxide hydrolase</fullName>
    </alternativeName>
</protein>
<dbReference type="InterPro" id="IPR017808">
    <property type="entry name" value="EgtC"/>
</dbReference>
<gene>
    <name evidence="1 4" type="primary">egtC</name>
    <name evidence="4" type="ORF">Plo01_62990</name>
</gene>
<sequence length="260" mass="27469">MCRHAAWLGAPRTLTSLIHEPDNGLLKQSYAPRLQRYGTVNADGYGMGWYDPAHPEPVRYRRAVPIWTDANLPALARIARSHCLLAAVRSATVGMPVEETATAPFADGRWLLSHNGRVARDAVSDLVGDPTGAPENAGDPEDAGGSKHVGDPESSCDSAWLAAAVFPRRRAGLPLGEALAEVVSHAGAKDPGARLNLLACDGASLAATAWGDTLFVHHDDRPCGGVLVASEPLDERPGWRAVPDRSLLLASPGGVHVQPL</sequence>
<accession>A0A8J3RSF9</accession>
<evidence type="ECO:0000256" key="2">
    <source>
        <dbReference type="SAM" id="MobiDB-lite"/>
    </source>
</evidence>
<keyword evidence="5" id="KW-1185">Reference proteome</keyword>
<name>A0A8J3RSF9_9ACTN</name>
<comment type="pathway">
    <text evidence="1">Amino-acid biosynthesis; ergothioneine biosynthesis.</text>
</comment>
<dbReference type="InterPro" id="IPR052373">
    <property type="entry name" value="Gamma-glu_amide_hydrolase"/>
</dbReference>
<evidence type="ECO:0000313" key="4">
    <source>
        <dbReference type="EMBL" id="GIH79870.1"/>
    </source>
</evidence>
<dbReference type="PANTHER" id="PTHR43187:SF2">
    <property type="entry name" value="GAMMA-GLUTAMYL-HERCYNYLCYSTEINE SULFOXIDE HYDROLASE"/>
    <property type="match status" value="1"/>
</dbReference>
<dbReference type="InterPro" id="IPR029055">
    <property type="entry name" value="Ntn_hydrolases_N"/>
</dbReference>
<evidence type="ECO:0000256" key="1">
    <source>
        <dbReference type="HAMAP-Rule" id="MF_02036"/>
    </source>
</evidence>
<keyword evidence="1" id="KW-0315">Glutamine amidotransferase</keyword>
<comment type="function">
    <text evidence="1">Catalyzes the hydrolysis of the gamma-glutamyl amide bond of hercynyl-gamma-L-glutamyl-L-cysteine sulfoxide to produce hercynylcysteine sulfoxide, a step in the biosynthesis pathway of ergothioneine.</text>
</comment>
<dbReference type="EC" id="3.5.1.118" evidence="1"/>
<keyword evidence="1 4" id="KW-0378">Hydrolase</keyword>
<dbReference type="GO" id="GO:0016811">
    <property type="term" value="F:hydrolase activity, acting on carbon-nitrogen (but not peptide) bonds, in linear amides"/>
    <property type="evidence" value="ECO:0007669"/>
    <property type="project" value="UniProtKB-UniRule"/>
</dbReference>
<feature type="domain" description="Glutamine amidotransferase type-2" evidence="3">
    <location>
        <begin position="2"/>
        <end position="260"/>
    </location>
</feature>
<dbReference type="Gene3D" id="3.60.20.10">
    <property type="entry name" value="Glutamine Phosphoribosylpyrophosphate, subunit 1, domain 1"/>
    <property type="match status" value="1"/>
</dbReference>
<feature type="region of interest" description="Disordered" evidence="2">
    <location>
        <begin position="125"/>
        <end position="152"/>
    </location>
</feature>
<dbReference type="EMBL" id="BOOH01000052">
    <property type="protein sequence ID" value="GIH79870.1"/>
    <property type="molecule type" value="Genomic_DNA"/>
</dbReference>
<dbReference type="Proteomes" id="UP000616724">
    <property type="component" value="Unassembled WGS sequence"/>
</dbReference>
<reference evidence="4 5" key="1">
    <citation type="submission" date="2021-01" db="EMBL/GenBank/DDBJ databases">
        <title>Whole genome shotgun sequence of Planobispora longispora NBRC 13918.</title>
        <authorList>
            <person name="Komaki H."/>
            <person name="Tamura T."/>
        </authorList>
    </citation>
    <scope>NUCLEOTIDE SEQUENCE [LARGE SCALE GENOMIC DNA]</scope>
    <source>
        <strain evidence="4 5">NBRC 13918</strain>
    </source>
</reference>
<dbReference type="CDD" id="cd01908">
    <property type="entry name" value="YafJ"/>
    <property type="match status" value="1"/>
</dbReference>
<organism evidence="4 5">
    <name type="scientific">Planobispora longispora</name>
    <dbReference type="NCBI Taxonomy" id="28887"/>
    <lineage>
        <taxon>Bacteria</taxon>
        <taxon>Bacillati</taxon>
        <taxon>Actinomycetota</taxon>
        <taxon>Actinomycetes</taxon>
        <taxon>Streptosporangiales</taxon>
        <taxon>Streptosporangiaceae</taxon>
        <taxon>Planobispora</taxon>
    </lineage>
</organism>
<dbReference type="NCBIfam" id="TIGR03442">
    <property type="entry name" value="ergothioneine biosynthesis protein EgtC"/>
    <property type="match status" value="1"/>
</dbReference>
<proteinExistence type="inferred from homology"/>
<dbReference type="UniPathway" id="UPA01014"/>
<dbReference type="InterPro" id="IPR032889">
    <property type="entry name" value="EgtC_Actinobacteria"/>
</dbReference>
<comment type="caution">
    <text evidence="4">The sequence shown here is derived from an EMBL/GenBank/DDBJ whole genome shotgun (WGS) entry which is preliminary data.</text>
</comment>
<dbReference type="PANTHER" id="PTHR43187">
    <property type="entry name" value="GLUTAMINE AMIDOTRANSFERASE DUG3-RELATED"/>
    <property type="match status" value="1"/>
</dbReference>
<dbReference type="InterPro" id="IPR017932">
    <property type="entry name" value="GATase_2_dom"/>
</dbReference>
<dbReference type="GO" id="GO:0052699">
    <property type="term" value="P:ergothioneine biosynthetic process"/>
    <property type="evidence" value="ECO:0007669"/>
    <property type="project" value="UniProtKB-UniRule"/>
</dbReference>
<dbReference type="RefSeq" id="WP_203894317.1">
    <property type="nucleotide sequence ID" value="NZ_BOOH01000052.1"/>
</dbReference>